<evidence type="ECO:0000313" key="2">
    <source>
        <dbReference type="EMBL" id="ACR69410.1"/>
    </source>
</evidence>
<dbReference type="AlphaFoldDB" id="C5BGX9"/>
<dbReference type="EMBL" id="CP001600">
    <property type="protein sequence ID" value="ACR69410.1"/>
    <property type="molecule type" value="Genomic_DNA"/>
</dbReference>
<protein>
    <submittedName>
        <fullName evidence="2">Uncharacterized protein</fullName>
    </submittedName>
</protein>
<dbReference type="HOGENOM" id="CLU_111168_0_0_6"/>
<gene>
    <name evidence="2" type="ordered locus">NT01EI_2236</name>
</gene>
<organism evidence="2 3">
    <name type="scientific">Edwardsiella ictaluri (strain 93-146)</name>
    <dbReference type="NCBI Taxonomy" id="634503"/>
    <lineage>
        <taxon>Bacteria</taxon>
        <taxon>Pseudomonadati</taxon>
        <taxon>Pseudomonadota</taxon>
        <taxon>Gammaproteobacteria</taxon>
        <taxon>Enterobacterales</taxon>
        <taxon>Hafniaceae</taxon>
        <taxon>Edwardsiella</taxon>
    </lineage>
</organism>
<dbReference type="Proteomes" id="UP000001485">
    <property type="component" value="Chromosome"/>
</dbReference>
<sequence length="197" mass="22534">MGTEARGRRNRVGGRDFYERSVYIGRYWVNITLSAPQSDLRPLVPAQRMRLNQLVQQITDCGDDMGMTIWQKVYAELGVNGLDELTVSHYPAARGYLHILLKQARAKSADKALIRLLQTGATTSIRRRQLQRYCHIQFGSGYLHELSRSQLRQALAWLEERGGDDIPALTSPFWPRYRAPLLCSVLFMAGVLLGLWW</sequence>
<dbReference type="OrthoDB" id="6885796at2"/>
<evidence type="ECO:0000313" key="3">
    <source>
        <dbReference type="Proteomes" id="UP000001485"/>
    </source>
</evidence>
<keyword evidence="1" id="KW-0472">Membrane</keyword>
<proteinExistence type="predicted"/>
<dbReference type="KEGG" id="eic:NT01EI_2236"/>
<keyword evidence="1" id="KW-1133">Transmembrane helix</keyword>
<accession>C5BGX9</accession>
<dbReference type="PATRIC" id="fig|634503.3.peg.1987"/>
<name>C5BGX9_EDWI9</name>
<evidence type="ECO:0000256" key="1">
    <source>
        <dbReference type="SAM" id="Phobius"/>
    </source>
</evidence>
<reference evidence="2 3" key="2">
    <citation type="journal article" date="2012" name="J. Bacteriol.">
        <title>Genome Sequence of Edwardsiella ictaluri 93-146, a Strain Associated with a Natural Channel Catfish Outbreak of Enteric Septicemia of Catfish.</title>
        <authorList>
            <person name="Williams M.L."/>
            <person name="Gillaspy A.F."/>
            <person name="Dyer D.W."/>
            <person name="Thune R.L."/>
            <person name="Waldbieser G.C."/>
            <person name="Schuster S.C."/>
            <person name="Gipson J."/>
            <person name="Zaitshik J."/>
            <person name="Landry C."/>
            <person name="Banes M.M."/>
            <person name="Lawrence M.L."/>
        </authorList>
    </citation>
    <scope>NUCLEOTIDE SEQUENCE [LARGE SCALE GENOMIC DNA]</scope>
    <source>
        <strain evidence="2 3">93-146</strain>
    </source>
</reference>
<dbReference type="GeneID" id="69539153"/>
<feature type="transmembrane region" description="Helical" evidence="1">
    <location>
        <begin position="179"/>
        <end position="196"/>
    </location>
</feature>
<keyword evidence="1" id="KW-0812">Transmembrane</keyword>
<reference evidence="3" key="1">
    <citation type="submission" date="2009-03" db="EMBL/GenBank/DDBJ databases">
        <title>Complete genome sequence of Edwardsiella ictaluri 93-146.</title>
        <authorList>
            <person name="Williams M.L."/>
            <person name="Gillaspy A.F."/>
            <person name="Dyer D.W."/>
            <person name="Thune R.L."/>
            <person name="Waldbieser G.C."/>
            <person name="Schuster S.C."/>
            <person name="Gipson J."/>
            <person name="Zaitshik J."/>
            <person name="Landry C."/>
            <person name="Lawrence M.L."/>
        </authorList>
    </citation>
    <scope>NUCLEOTIDE SEQUENCE [LARGE SCALE GENOMIC DNA]</scope>
    <source>
        <strain evidence="3">93-146</strain>
    </source>
</reference>
<dbReference type="RefSeq" id="WP_015871532.1">
    <property type="nucleotide sequence ID" value="NC_012779.2"/>
</dbReference>